<reference evidence="3" key="1">
    <citation type="journal article" date="2007" name="Plant Cell">
        <title>Dothideomycete-plant interactions illuminated by genome sequencing and EST analysis of the wheat pathogen Stagonospora nodorum.</title>
        <authorList>
            <person name="Hane J.K."/>
            <person name="Lowe R.G."/>
            <person name="Solomon P.S."/>
            <person name="Tan K.C."/>
            <person name="Schoch C.L."/>
            <person name="Spatafora J.W."/>
            <person name="Crous P.W."/>
            <person name="Kodira C."/>
            <person name="Birren B.W."/>
            <person name="Galagan J.E."/>
            <person name="Torriani S.F."/>
            <person name="McDonald B.A."/>
            <person name="Oliver R.P."/>
        </authorList>
    </citation>
    <scope>NUCLEOTIDE SEQUENCE [LARGE SCALE GENOMIC DNA]</scope>
    <source>
        <strain evidence="3">SN15 / ATCC MYA-4574 / FGSC 10173</strain>
    </source>
</reference>
<evidence type="ECO:0000313" key="3">
    <source>
        <dbReference type="Proteomes" id="UP000001055"/>
    </source>
</evidence>
<dbReference type="InParanoid" id="Q0V0M9"/>
<feature type="compositionally biased region" description="Low complexity" evidence="1">
    <location>
        <begin position="1"/>
        <end position="10"/>
    </location>
</feature>
<dbReference type="KEGG" id="pno:SNOG_02435"/>
<dbReference type="RefSeq" id="XP_001793039.1">
    <property type="nucleotide sequence ID" value="XM_001792987.1"/>
</dbReference>
<protein>
    <submittedName>
        <fullName evidence="2">Uncharacterized protein</fullName>
    </submittedName>
</protein>
<dbReference type="AlphaFoldDB" id="Q0V0M9"/>
<evidence type="ECO:0000313" key="2">
    <source>
        <dbReference type="EMBL" id="EAT90647.1"/>
    </source>
</evidence>
<evidence type="ECO:0000256" key="1">
    <source>
        <dbReference type="SAM" id="MobiDB-lite"/>
    </source>
</evidence>
<gene>
    <name evidence="2" type="ORF">SNOG_02435</name>
</gene>
<organism evidence="2 3">
    <name type="scientific">Phaeosphaeria nodorum (strain SN15 / ATCC MYA-4574 / FGSC 10173)</name>
    <name type="common">Glume blotch fungus</name>
    <name type="synonym">Parastagonospora nodorum</name>
    <dbReference type="NCBI Taxonomy" id="321614"/>
    <lineage>
        <taxon>Eukaryota</taxon>
        <taxon>Fungi</taxon>
        <taxon>Dikarya</taxon>
        <taxon>Ascomycota</taxon>
        <taxon>Pezizomycotina</taxon>
        <taxon>Dothideomycetes</taxon>
        <taxon>Pleosporomycetidae</taxon>
        <taxon>Pleosporales</taxon>
        <taxon>Pleosporineae</taxon>
        <taxon>Phaeosphaeriaceae</taxon>
        <taxon>Parastagonospora</taxon>
    </lineage>
</organism>
<proteinExistence type="predicted"/>
<feature type="region of interest" description="Disordered" evidence="1">
    <location>
        <begin position="1"/>
        <end position="48"/>
    </location>
</feature>
<sequence>MHLWRPPSSSRRVRHRSAVPDAHEGPAHQYVPKEEDRTPRAKSPKILN</sequence>
<dbReference type="Proteomes" id="UP000001055">
    <property type="component" value="Unassembled WGS sequence"/>
</dbReference>
<feature type="compositionally biased region" description="Basic and acidic residues" evidence="1">
    <location>
        <begin position="21"/>
        <end position="39"/>
    </location>
</feature>
<accession>Q0V0M9</accession>
<dbReference type="HOGENOM" id="CLU_3160186_0_0_1"/>
<name>Q0V0M9_PHANO</name>
<dbReference type="EMBL" id="CH445327">
    <property type="protein sequence ID" value="EAT90647.1"/>
    <property type="molecule type" value="Genomic_DNA"/>
</dbReference>
<dbReference type="GeneID" id="5969889"/>